<comment type="subcellular location">
    <subcellularLocation>
        <location evidence="1">Membrane</location>
    </subcellularLocation>
</comment>
<dbReference type="PANTHER" id="PTHR13806">
    <property type="entry name" value="FLOTILLIN-RELATED"/>
    <property type="match status" value="1"/>
</dbReference>
<evidence type="ECO:0000256" key="4">
    <source>
        <dbReference type="SAM" id="Coils"/>
    </source>
</evidence>
<dbReference type="InterPro" id="IPR027705">
    <property type="entry name" value="Flotillin_fam"/>
</dbReference>
<feature type="domain" description="Band 7" evidence="6">
    <location>
        <begin position="24"/>
        <end position="197"/>
    </location>
</feature>
<evidence type="ECO:0000256" key="3">
    <source>
        <dbReference type="ARBA" id="ARBA00023136"/>
    </source>
</evidence>
<dbReference type="InterPro" id="IPR036013">
    <property type="entry name" value="Band_7/SPFH_dom_sf"/>
</dbReference>
<dbReference type="Proteomes" id="UP001216390">
    <property type="component" value="Chromosome"/>
</dbReference>
<dbReference type="RefSeq" id="WP_272736743.1">
    <property type="nucleotide sequence ID" value="NZ_CP116942.1"/>
</dbReference>
<feature type="region of interest" description="Disordered" evidence="5">
    <location>
        <begin position="450"/>
        <end position="491"/>
    </location>
</feature>
<dbReference type="GO" id="GO:0005886">
    <property type="term" value="C:plasma membrane"/>
    <property type="evidence" value="ECO:0007669"/>
    <property type="project" value="TreeGrafter"/>
</dbReference>
<dbReference type="AlphaFoldDB" id="A0AAF0BRS6"/>
<protein>
    <submittedName>
        <fullName evidence="7">SPFH domain-containing protein</fullName>
    </submittedName>
</protein>
<evidence type="ECO:0000313" key="7">
    <source>
        <dbReference type="EMBL" id="WCO67221.1"/>
    </source>
</evidence>
<dbReference type="GO" id="GO:0002020">
    <property type="term" value="F:protease binding"/>
    <property type="evidence" value="ECO:0007669"/>
    <property type="project" value="TreeGrafter"/>
</dbReference>
<dbReference type="GO" id="GO:0072659">
    <property type="term" value="P:protein localization to plasma membrane"/>
    <property type="evidence" value="ECO:0007669"/>
    <property type="project" value="TreeGrafter"/>
</dbReference>
<gene>
    <name evidence="7" type="ORF">PO878_00605</name>
</gene>
<keyword evidence="8" id="KW-1185">Reference proteome</keyword>
<dbReference type="PANTHER" id="PTHR13806:SF46">
    <property type="entry name" value="FLOTILLIN-1-RELATED"/>
    <property type="match status" value="1"/>
</dbReference>
<keyword evidence="4" id="KW-0175">Coiled coil</keyword>
<evidence type="ECO:0000256" key="2">
    <source>
        <dbReference type="ARBA" id="ARBA00007161"/>
    </source>
</evidence>
<name>A0AAF0BRS6_9ACTN</name>
<evidence type="ECO:0000256" key="1">
    <source>
        <dbReference type="ARBA" id="ARBA00004370"/>
    </source>
</evidence>
<dbReference type="Pfam" id="PF01145">
    <property type="entry name" value="Band_7"/>
    <property type="match status" value="1"/>
</dbReference>
<organism evidence="7 8">
    <name type="scientific">Iamia majanohamensis</name>
    <dbReference type="NCBI Taxonomy" id="467976"/>
    <lineage>
        <taxon>Bacteria</taxon>
        <taxon>Bacillati</taxon>
        <taxon>Actinomycetota</taxon>
        <taxon>Acidimicrobiia</taxon>
        <taxon>Acidimicrobiales</taxon>
        <taxon>Iamiaceae</taxon>
        <taxon>Iamia</taxon>
    </lineage>
</organism>
<dbReference type="InterPro" id="IPR031905">
    <property type="entry name" value="Flotillin_C"/>
</dbReference>
<feature type="compositionally biased region" description="Basic and acidic residues" evidence="5">
    <location>
        <begin position="279"/>
        <end position="295"/>
    </location>
</feature>
<dbReference type="CDD" id="cd03399">
    <property type="entry name" value="SPFH_flotillin"/>
    <property type="match status" value="1"/>
</dbReference>
<dbReference type="SUPFAM" id="SSF117892">
    <property type="entry name" value="Band 7/SPFH domain"/>
    <property type="match status" value="1"/>
</dbReference>
<evidence type="ECO:0000259" key="6">
    <source>
        <dbReference type="SMART" id="SM00244"/>
    </source>
</evidence>
<comment type="similarity">
    <text evidence="2">Belongs to the band 7/mec-2 family. Flotillin subfamily.</text>
</comment>
<dbReference type="SMART" id="SM00244">
    <property type="entry name" value="PHB"/>
    <property type="match status" value="1"/>
</dbReference>
<dbReference type="Pfam" id="PF15975">
    <property type="entry name" value="Flot"/>
    <property type="match status" value="1"/>
</dbReference>
<dbReference type="Gene3D" id="3.30.479.30">
    <property type="entry name" value="Band 7 domain"/>
    <property type="match status" value="1"/>
</dbReference>
<dbReference type="KEGG" id="ima:PO878_00605"/>
<feature type="coiled-coil region" evidence="4">
    <location>
        <begin position="198"/>
        <end position="247"/>
    </location>
</feature>
<keyword evidence="3" id="KW-0472">Membrane</keyword>
<proteinExistence type="inferred from homology"/>
<feature type="region of interest" description="Disordered" evidence="5">
    <location>
        <begin position="279"/>
        <end position="299"/>
    </location>
</feature>
<sequence>MSPVLIAAAGLAALVVFLIAFVITRVKVAGPNEAFVITGRKGKAGADATSGQKVVLGASVFVVPFVQKLGVIGLTSRQIGVSVPAAVSANGIRCTLEGVAVVKVGGTEELIRAAAQRFLGQQTEIDVFTREVLAGSLRAIVGRLSVEEIIRDRAAFAGAVAEEAENSLTGQGLVLDTFQLQDIQAEGDYLLDLGRPEAARAEKEAAIAEAVARRESEQARILAEEEIAVANRELALKQAEIKALTDAAAANAAASGPLAQAAKDQEVIQAQEQVAARRADLKERELDTEVRKPADAARYATEQQAAADKARDIADAEAEAEQVRLSGAAERERRTALAEAIRAEGQAEADSIAARGEAEAEAMAKKAEAYEHYGEAAIIDIVADTLPKVVAEAASPMASIDQMTVISTDGASQTVKSVASTVAQGQELAKTMLGVDLGALLQGFVEARQGGDGAGGVDDGSDGDGTGPDGDGDGDGPGGPRPALTESTGTT</sequence>
<reference evidence="7" key="1">
    <citation type="submission" date="2023-01" db="EMBL/GenBank/DDBJ databases">
        <title>The diversity of Class Acidimicrobiia in South China Sea sediment environments and the proposal of Iamia marina sp. nov., a novel species of the genus Iamia.</title>
        <authorList>
            <person name="He Y."/>
            <person name="Tian X."/>
        </authorList>
    </citation>
    <scope>NUCLEOTIDE SEQUENCE</scope>
    <source>
        <strain evidence="7">DSM 19957</strain>
    </source>
</reference>
<accession>A0AAF0BRS6</accession>
<feature type="compositionally biased region" description="Gly residues" evidence="5">
    <location>
        <begin position="450"/>
        <end position="469"/>
    </location>
</feature>
<dbReference type="EMBL" id="CP116942">
    <property type="protein sequence ID" value="WCO67221.1"/>
    <property type="molecule type" value="Genomic_DNA"/>
</dbReference>
<evidence type="ECO:0000313" key="8">
    <source>
        <dbReference type="Proteomes" id="UP001216390"/>
    </source>
</evidence>
<evidence type="ECO:0000256" key="5">
    <source>
        <dbReference type="SAM" id="MobiDB-lite"/>
    </source>
</evidence>
<dbReference type="InterPro" id="IPR001107">
    <property type="entry name" value="Band_7"/>
</dbReference>